<dbReference type="Proteomes" id="UP001500185">
    <property type="component" value="Unassembled WGS sequence"/>
</dbReference>
<comment type="caution">
    <text evidence="1">The sequence shown here is derived from an EMBL/GenBank/DDBJ whole genome shotgun (WGS) entry which is preliminary data.</text>
</comment>
<proteinExistence type="predicted"/>
<name>A0ABP3V8I8_9FLAO</name>
<keyword evidence="2" id="KW-1185">Reference proteome</keyword>
<evidence type="ECO:0000313" key="2">
    <source>
        <dbReference type="Proteomes" id="UP001500185"/>
    </source>
</evidence>
<sequence length="116" mass="13781">MSLPQKLSEIISAPEKNAEAWKQLILQLNKDLALVGLTEIELQTNITPDELWRGLNPIFSDLIHQKTSSFIHLLYRIDIHENEIQRLMAHDDFLDRLIHRVVERSYQKVYWRSVYK</sequence>
<gene>
    <name evidence="1" type="ORF">GCM10009433_02320</name>
</gene>
<protein>
    <submittedName>
        <fullName evidence="1">Uncharacterized protein</fullName>
    </submittedName>
</protein>
<organism evidence="1 2">
    <name type="scientific">Psychroflexus lacisalsi</name>
    <dbReference type="NCBI Taxonomy" id="503928"/>
    <lineage>
        <taxon>Bacteria</taxon>
        <taxon>Pseudomonadati</taxon>
        <taxon>Bacteroidota</taxon>
        <taxon>Flavobacteriia</taxon>
        <taxon>Flavobacteriales</taxon>
        <taxon>Flavobacteriaceae</taxon>
        <taxon>Psychroflexus</taxon>
    </lineage>
</organism>
<dbReference type="RefSeq" id="WP_224455176.1">
    <property type="nucleotide sequence ID" value="NZ_BAAAGG010000002.1"/>
</dbReference>
<accession>A0ABP3V8I8</accession>
<evidence type="ECO:0000313" key="1">
    <source>
        <dbReference type="EMBL" id="GAA0751853.1"/>
    </source>
</evidence>
<reference evidence="2" key="1">
    <citation type="journal article" date="2019" name="Int. J. Syst. Evol. Microbiol.">
        <title>The Global Catalogue of Microorganisms (GCM) 10K type strain sequencing project: providing services to taxonomists for standard genome sequencing and annotation.</title>
        <authorList>
            <consortium name="The Broad Institute Genomics Platform"/>
            <consortium name="The Broad Institute Genome Sequencing Center for Infectious Disease"/>
            <person name="Wu L."/>
            <person name="Ma J."/>
        </authorList>
    </citation>
    <scope>NUCLEOTIDE SEQUENCE [LARGE SCALE GENOMIC DNA]</scope>
    <source>
        <strain evidence="2">JCM 16231</strain>
    </source>
</reference>
<dbReference type="EMBL" id="BAAAGG010000002">
    <property type="protein sequence ID" value="GAA0751853.1"/>
    <property type="molecule type" value="Genomic_DNA"/>
</dbReference>